<dbReference type="EMBL" id="JARKIE010000060">
    <property type="protein sequence ID" value="KAJ7691180.1"/>
    <property type="molecule type" value="Genomic_DNA"/>
</dbReference>
<dbReference type="Gene3D" id="3.40.50.720">
    <property type="entry name" value="NAD(P)-binding Rossmann-like Domain"/>
    <property type="match status" value="1"/>
</dbReference>
<feature type="non-terminal residue" evidence="2">
    <location>
        <position position="1"/>
    </location>
</feature>
<evidence type="ECO:0000256" key="1">
    <source>
        <dbReference type="ARBA" id="ARBA00023002"/>
    </source>
</evidence>
<dbReference type="InterPro" id="IPR052228">
    <property type="entry name" value="Sec_Metab_Biosynth_Oxidored"/>
</dbReference>
<protein>
    <submittedName>
        <fullName evidence="2">Uncharacterized protein</fullName>
    </submittedName>
</protein>
<dbReference type="InterPro" id="IPR036291">
    <property type="entry name" value="NAD(P)-bd_dom_sf"/>
</dbReference>
<accession>A0AAD7GEU8</accession>
<dbReference type="InterPro" id="IPR002347">
    <property type="entry name" value="SDR_fam"/>
</dbReference>
<dbReference type="GO" id="GO:0016491">
    <property type="term" value="F:oxidoreductase activity"/>
    <property type="evidence" value="ECO:0007669"/>
    <property type="project" value="UniProtKB-KW"/>
</dbReference>
<dbReference type="AlphaFoldDB" id="A0AAD7GEU8"/>
<evidence type="ECO:0000313" key="2">
    <source>
        <dbReference type="EMBL" id="KAJ7691180.1"/>
    </source>
</evidence>
<proteinExistence type="predicted"/>
<reference evidence="2" key="1">
    <citation type="submission" date="2023-03" db="EMBL/GenBank/DDBJ databases">
        <title>Massive genome expansion in bonnet fungi (Mycena s.s.) driven by repeated elements and novel gene families across ecological guilds.</title>
        <authorList>
            <consortium name="Lawrence Berkeley National Laboratory"/>
            <person name="Harder C.B."/>
            <person name="Miyauchi S."/>
            <person name="Viragh M."/>
            <person name="Kuo A."/>
            <person name="Thoen E."/>
            <person name="Andreopoulos B."/>
            <person name="Lu D."/>
            <person name="Skrede I."/>
            <person name="Drula E."/>
            <person name="Henrissat B."/>
            <person name="Morin E."/>
            <person name="Kohler A."/>
            <person name="Barry K."/>
            <person name="LaButti K."/>
            <person name="Morin E."/>
            <person name="Salamov A."/>
            <person name="Lipzen A."/>
            <person name="Mereny Z."/>
            <person name="Hegedus B."/>
            <person name="Baldrian P."/>
            <person name="Stursova M."/>
            <person name="Weitz H."/>
            <person name="Taylor A."/>
            <person name="Grigoriev I.V."/>
            <person name="Nagy L.G."/>
            <person name="Martin F."/>
            <person name="Kauserud H."/>
        </authorList>
    </citation>
    <scope>NUCLEOTIDE SEQUENCE</scope>
    <source>
        <strain evidence="2">CBHHK067</strain>
    </source>
</reference>
<comment type="caution">
    <text evidence="2">The sequence shown here is derived from an EMBL/GenBank/DDBJ whole genome shotgun (WGS) entry which is preliminary data.</text>
</comment>
<dbReference type="SUPFAM" id="SSF51735">
    <property type="entry name" value="NAD(P)-binding Rossmann-fold domains"/>
    <property type="match status" value="1"/>
</dbReference>
<gene>
    <name evidence="2" type="ORF">B0H17DRAFT_852581</name>
</gene>
<dbReference type="PANTHER" id="PTHR47534:SF3">
    <property type="entry name" value="ALCOHOL DEHYDROGENASE-LIKE C-TERMINAL DOMAIN-CONTAINING PROTEIN"/>
    <property type="match status" value="1"/>
</dbReference>
<organism evidence="2 3">
    <name type="scientific">Mycena rosella</name>
    <name type="common">Pink bonnet</name>
    <name type="synonym">Agaricus rosellus</name>
    <dbReference type="NCBI Taxonomy" id="1033263"/>
    <lineage>
        <taxon>Eukaryota</taxon>
        <taxon>Fungi</taxon>
        <taxon>Dikarya</taxon>
        <taxon>Basidiomycota</taxon>
        <taxon>Agaricomycotina</taxon>
        <taxon>Agaricomycetes</taxon>
        <taxon>Agaricomycetidae</taxon>
        <taxon>Agaricales</taxon>
        <taxon>Marasmiineae</taxon>
        <taxon>Mycenaceae</taxon>
        <taxon>Mycena</taxon>
    </lineage>
</organism>
<dbReference type="Proteomes" id="UP001221757">
    <property type="component" value="Unassembled WGS sequence"/>
</dbReference>
<evidence type="ECO:0000313" key="3">
    <source>
        <dbReference type="Proteomes" id="UP001221757"/>
    </source>
</evidence>
<name>A0AAD7GEU8_MYCRO</name>
<dbReference type="PANTHER" id="PTHR47534">
    <property type="entry name" value="YALI0E05731P"/>
    <property type="match status" value="1"/>
</dbReference>
<keyword evidence="3" id="KW-1185">Reference proteome</keyword>
<keyword evidence="1" id="KW-0560">Oxidoreductase</keyword>
<feature type="non-terminal residue" evidence="2">
    <location>
        <position position="291"/>
    </location>
</feature>
<dbReference type="Pfam" id="PF00106">
    <property type="entry name" value="adh_short"/>
    <property type="match status" value="1"/>
</dbReference>
<sequence length="291" mass="32302">SNSQAAVRESTTTFHLSYIPVAVFVGGTSGVGQGMTEAFARYVQGCAHIIIVGRNARAAADIITRFPKPDDGEWKHEFVSCEVDRMDNVRAACKIIREKVKYVNFLVITAGYSTMVNNALARDGLDLLLAMRCVLPALQELLPLIQKAQELAQDAKVISMLSGGMSRPIDLANLGNTVKPRNGRFRVSLRGMIMSSYYTDAMLAHFAAESPGIAFTHIRLGVVKTSALRVEFDGLLLSWLLTWISWRMAVSQMRCRMNPRSSDKCAEHMLYTLFTGERGLFIRNRYGDVIS</sequence>